<organism evidence="1 2">
    <name type="scientific">Trichinella pseudospiralis</name>
    <name type="common">Parasitic roundworm</name>
    <dbReference type="NCBI Taxonomy" id="6337"/>
    <lineage>
        <taxon>Eukaryota</taxon>
        <taxon>Metazoa</taxon>
        <taxon>Ecdysozoa</taxon>
        <taxon>Nematoda</taxon>
        <taxon>Enoplea</taxon>
        <taxon>Dorylaimia</taxon>
        <taxon>Trichinellida</taxon>
        <taxon>Trichinellidae</taxon>
        <taxon>Trichinella</taxon>
    </lineage>
</organism>
<dbReference type="AlphaFoldDB" id="A0A0V1DUJ4"/>
<proteinExistence type="predicted"/>
<reference evidence="1 2" key="1">
    <citation type="submission" date="2015-01" db="EMBL/GenBank/DDBJ databases">
        <title>Evolution of Trichinella species and genotypes.</title>
        <authorList>
            <person name="Korhonen P.K."/>
            <person name="Edoardo P."/>
            <person name="Giuseppe L.R."/>
            <person name="Gasser R.B."/>
        </authorList>
    </citation>
    <scope>NUCLEOTIDE SEQUENCE [LARGE SCALE GENOMIC DNA]</scope>
    <source>
        <strain evidence="1">ISS13</strain>
    </source>
</reference>
<protein>
    <submittedName>
        <fullName evidence="1">Uncharacterized protein</fullName>
    </submittedName>
</protein>
<dbReference type="EMBL" id="JYDR01000241">
    <property type="protein sequence ID" value="KRY64984.1"/>
    <property type="molecule type" value="Genomic_DNA"/>
</dbReference>
<gene>
    <name evidence="1" type="ORF">T4A_2986</name>
</gene>
<accession>A0A0V1DUJ4</accession>
<evidence type="ECO:0000313" key="2">
    <source>
        <dbReference type="Proteomes" id="UP000054632"/>
    </source>
</evidence>
<comment type="caution">
    <text evidence="1">The sequence shown here is derived from an EMBL/GenBank/DDBJ whole genome shotgun (WGS) entry which is preliminary data.</text>
</comment>
<evidence type="ECO:0000313" key="1">
    <source>
        <dbReference type="EMBL" id="KRY64984.1"/>
    </source>
</evidence>
<name>A0A0V1DUJ4_TRIPS</name>
<dbReference type="Proteomes" id="UP000054632">
    <property type="component" value="Unassembled WGS sequence"/>
</dbReference>
<sequence length="112" mass="12674">MAPGLTKLLHFCYKKAVFAPAKRVLKNCQNAAVDMSKVTTVPPLAKGLHSNSVNAAAEMTNGMLKCTEKKEECNAAREYDWTFVARQRHLAWQNWSTEIGRKPPEMPKRHFT</sequence>